<feature type="region of interest" description="Disordered" evidence="1">
    <location>
        <begin position="365"/>
        <end position="439"/>
    </location>
</feature>
<dbReference type="Gramene" id="PVH64364">
    <property type="protein sequence ID" value="PVH64364"/>
    <property type="gene ID" value="PAHAL_2G250000"/>
</dbReference>
<feature type="compositionally biased region" description="Low complexity" evidence="1">
    <location>
        <begin position="391"/>
        <end position="400"/>
    </location>
</feature>
<feature type="compositionally biased region" description="Basic and acidic residues" evidence="1">
    <location>
        <begin position="292"/>
        <end position="311"/>
    </location>
</feature>
<gene>
    <name evidence="2" type="ORF">PAHAL_2G250000</name>
</gene>
<accession>A0A2T8KQC9</accession>
<dbReference type="EMBL" id="CM008047">
    <property type="protein sequence ID" value="PVH64364.1"/>
    <property type="molecule type" value="Genomic_DNA"/>
</dbReference>
<dbReference type="Proteomes" id="UP000243499">
    <property type="component" value="Chromosome 2"/>
</dbReference>
<sequence>MLLPRVCARRVLRRRRPRQAVVGAEAGGETLAAAPLPDLGHGEAVTAREHLLALLLVAAAAARCGARAAGIAVPHVDGDQEVLVGEHVLVGAHGVAPPPVDAAAVAGARLGVAVGVREPAEPDGEHDAARGGRVWHLILLLLLLLLLLDVRPDGRRVRLGGGGEVARRELGAAERAGGAGAEPDVDAGDVERVAAGREQAEAVMVGELAEADGAVERPGRLLLPLPGGGGGGAGELAVRELRHRVDGGLVEPAAAGAGAVLVAREEEVLQLALPAPRAGVVGLEEEPAQDVEQARDEQHHGEHHRDEEHRGRDPRRHRRGGRGRLPPRRRRSVHRRRRRLLQNVRKSTAAGTEEVPIGVAGLGLPRAKPAARPPHHRGHRHLALPPPAPAPSVAANAAALIHDEGTGRQPPLPPAARPEPHAPTTYIDGDDRPVRRRVS</sequence>
<proteinExistence type="predicted"/>
<feature type="region of interest" description="Disordered" evidence="1">
    <location>
        <begin position="285"/>
        <end position="352"/>
    </location>
</feature>
<evidence type="ECO:0000313" key="2">
    <source>
        <dbReference type="EMBL" id="PVH64364.1"/>
    </source>
</evidence>
<evidence type="ECO:0000256" key="1">
    <source>
        <dbReference type="SAM" id="MobiDB-lite"/>
    </source>
</evidence>
<organism evidence="2">
    <name type="scientific">Panicum hallii</name>
    <dbReference type="NCBI Taxonomy" id="206008"/>
    <lineage>
        <taxon>Eukaryota</taxon>
        <taxon>Viridiplantae</taxon>
        <taxon>Streptophyta</taxon>
        <taxon>Embryophyta</taxon>
        <taxon>Tracheophyta</taxon>
        <taxon>Spermatophyta</taxon>
        <taxon>Magnoliopsida</taxon>
        <taxon>Liliopsida</taxon>
        <taxon>Poales</taxon>
        <taxon>Poaceae</taxon>
        <taxon>PACMAD clade</taxon>
        <taxon>Panicoideae</taxon>
        <taxon>Panicodae</taxon>
        <taxon>Paniceae</taxon>
        <taxon>Panicinae</taxon>
        <taxon>Panicum</taxon>
        <taxon>Panicum sect. Panicum</taxon>
    </lineage>
</organism>
<dbReference type="AlphaFoldDB" id="A0A2T8KQC9"/>
<name>A0A2T8KQC9_9POAL</name>
<protein>
    <submittedName>
        <fullName evidence="2">Uncharacterized protein</fullName>
    </submittedName>
</protein>
<feature type="compositionally biased region" description="Basic residues" evidence="1">
    <location>
        <begin position="312"/>
        <end position="340"/>
    </location>
</feature>
<feature type="compositionally biased region" description="Basic residues" evidence="1">
    <location>
        <begin position="373"/>
        <end position="382"/>
    </location>
</feature>
<reference evidence="2" key="1">
    <citation type="submission" date="2018-04" db="EMBL/GenBank/DDBJ databases">
        <title>WGS assembly of Panicum hallii.</title>
        <authorList>
            <person name="Lovell J."/>
            <person name="Jenkins J."/>
            <person name="Lowry D."/>
            <person name="Mamidi S."/>
            <person name="Sreedasyam A."/>
            <person name="Weng X."/>
            <person name="Barry K."/>
            <person name="Bonette J."/>
            <person name="Campitelli B."/>
            <person name="Daum C."/>
            <person name="Gordon S."/>
            <person name="Gould B."/>
            <person name="Lipzen A."/>
            <person name="Macqueen A."/>
            <person name="Palacio-Mejia J."/>
            <person name="Plott C."/>
            <person name="Shakirov E."/>
            <person name="Shu S."/>
            <person name="Yoshinaga Y."/>
            <person name="Zane M."/>
            <person name="Rokhsar D."/>
            <person name="Grimwood J."/>
            <person name="Schmutz J."/>
            <person name="Juenger T."/>
        </authorList>
    </citation>
    <scope>NUCLEOTIDE SEQUENCE [LARGE SCALE GENOMIC DNA]</scope>
    <source>
        <strain evidence="2">FIL2</strain>
    </source>
</reference>